<dbReference type="InterPro" id="IPR017451">
    <property type="entry name" value="F-box-assoc_interact_dom"/>
</dbReference>
<evidence type="ECO:0000313" key="5">
    <source>
        <dbReference type="Proteomes" id="UP001457282"/>
    </source>
</evidence>
<dbReference type="InterPro" id="IPR036047">
    <property type="entry name" value="F-box-like_dom_sf"/>
</dbReference>
<dbReference type="Pfam" id="PF08268">
    <property type="entry name" value="FBA_3"/>
    <property type="match status" value="1"/>
</dbReference>
<dbReference type="Gene3D" id="1.20.1280.50">
    <property type="match status" value="1"/>
</dbReference>
<proteinExistence type="predicted"/>
<dbReference type="PANTHER" id="PTHR31111">
    <property type="entry name" value="BNAA05G37150D PROTEIN-RELATED"/>
    <property type="match status" value="1"/>
</dbReference>
<protein>
    <recommendedName>
        <fullName evidence="6">F-box domain-containing protein</fullName>
    </recommendedName>
</protein>
<feature type="compositionally biased region" description="Polar residues" evidence="1">
    <location>
        <begin position="9"/>
        <end position="18"/>
    </location>
</feature>
<accession>A0AAW1VQD1</accession>
<feature type="domain" description="F-box associated beta-propeller type 3" evidence="2">
    <location>
        <begin position="132"/>
        <end position="222"/>
    </location>
</feature>
<evidence type="ECO:0000259" key="2">
    <source>
        <dbReference type="Pfam" id="PF08268"/>
    </source>
</evidence>
<reference evidence="4 5" key="1">
    <citation type="journal article" date="2023" name="G3 (Bethesda)">
        <title>A chromosome-length genome assembly and annotation of blackberry (Rubus argutus, cv. 'Hillquist').</title>
        <authorList>
            <person name="Bruna T."/>
            <person name="Aryal R."/>
            <person name="Dudchenko O."/>
            <person name="Sargent D.J."/>
            <person name="Mead D."/>
            <person name="Buti M."/>
            <person name="Cavallini A."/>
            <person name="Hytonen T."/>
            <person name="Andres J."/>
            <person name="Pham M."/>
            <person name="Weisz D."/>
            <person name="Mascagni F."/>
            <person name="Usai G."/>
            <person name="Natali L."/>
            <person name="Bassil N."/>
            <person name="Fernandez G.E."/>
            <person name="Lomsadze A."/>
            <person name="Armour M."/>
            <person name="Olukolu B."/>
            <person name="Poorten T."/>
            <person name="Britton C."/>
            <person name="Davik J."/>
            <person name="Ashrafi H."/>
            <person name="Aiden E.L."/>
            <person name="Borodovsky M."/>
            <person name="Worthington M."/>
        </authorList>
    </citation>
    <scope>NUCLEOTIDE SEQUENCE [LARGE SCALE GENOMIC DNA]</scope>
    <source>
        <strain evidence="4">PI 553951</strain>
    </source>
</reference>
<dbReference type="InterPro" id="IPR013187">
    <property type="entry name" value="F-box-assoc_dom_typ3"/>
</dbReference>
<gene>
    <name evidence="4" type="ORF">M0R45_000001</name>
</gene>
<keyword evidence="5" id="KW-1185">Reference proteome</keyword>
<dbReference type="Pfam" id="PF12937">
    <property type="entry name" value="F-box-like"/>
    <property type="match status" value="1"/>
</dbReference>
<sequence>MKKTKVSHSHQASNTDIPPNQEDEEEHEKAHILQLPNRTVLEFFCKIPTKWLAQCKCVCKSWRRLLSDPHFTKTLFSRTPTYLLLRDTCYLRRLVMLDFEKASSRKMSDFYDLPKTEDDSLTKLSGDPNALISGEVVGSCNGFLCIYNDWPNPWRLYIFNPITGESLTLPTPEMKCSFFCGFGYSPISDVYKVVLFKYPSEGPNNKREVKVMTVGSGIWRSIGDLGFNILSDPDTNGVS</sequence>
<dbReference type="EMBL" id="JBEDUW010000100">
    <property type="protein sequence ID" value="KAK9906099.1"/>
    <property type="molecule type" value="Genomic_DNA"/>
</dbReference>
<evidence type="ECO:0000256" key="1">
    <source>
        <dbReference type="SAM" id="MobiDB-lite"/>
    </source>
</evidence>
<evidence type="ECO:0000259" key="3">
    <source>
        <dbReference type="Pfam" id="PF12937"/>
    </source>
</evidence>
<dbReference type="NCBIfam" id="TIGR01640">
    <property type="entry name" value="F_box_assoc_1"/>
    <property type="match status" value="1"/>
</dbReference>
<evidence type="ECO:0000313" key="4">
    <source>
        <dbReference type="EMBL" id="KAK9906099.1"/>
    </source>
</evidence>
<organism evidence="4 5">
    <name type="scientific">Rubus argutus</name>
    <name type="common">Southern blackberry</name>
    <dbReference type="NCBI Taxonomy" id="59490"/>
    <lineage>
        <taxon>Eukaryota</taxon>
        <taxon>Viridiplantae</taxon>
        <taxon>Streptophyta</taxon>
        <taxon>Embryophyta</taxon>
        <taxon>Tracheophyta</taxon>
        <taxon>Spermatophyta</taxon>
        <taxon>Magnoliopsida</taxon>
        <taxon>eudicotyledons</taxon>
        <taxon>Gunneridae</taxon>
        <taxon>Pentapetalae</taxon>
        <taxon>rosids</taxon>
        <taxon>fabids</taxon>
        <taxon>Rosales</taxon>
        <taxon>Rosaceae</taxon>
        <taxon>Rosoideae</taxon>
        <taxon>Rosoideae incertae sedis</taxon>
        <taxon>Rubus</taxon>
    </lineage>
</organism>
<comment type="caution">
    <text evidence="4">The sequence shown here is derived from an EMBL/GenBank/DDBJ whole genome shotgun (WGS) entry which is preliminary data.</text>
</comment>
<dbReference type="SUPFAM" id="SSF81383">
    <property type="entry name" value="F-box domain"/>
    <property type="match status" value="1"/>
</dbReference>
<dbReference type="PANTHER" id="PTHR31111:SF136">
    <property type="entry name" value="F-BOX ASSOCIATED DOMAIN-CONTAINING PROTEIN"/>
    <property type="match status" value="1"/>
</dbReference>
<feature type="region of interest" description="Disordered" evidence="1">
    <location>
        <begin position="1"/>
        <end position="31"/>
    </location>
</feature>
<evidence type="ECO:0008006" key="6">
    <source>
        <dbReference type="Google" id="ProtNLM"/>
    </source>
</evidence>
<feature type="domain" description="F-box" evidence="3">
    <location>
        <begin position="32"/>
        <end position="76"/>
    </location>
</feature>
<dbReference type="Proteomes" id="UP001457282">
    <property type="component" value="Unassembled WGS sequence"/>
</dbReference>
<dbReference type="AlphaFoldDB" id="A0AAW1VQD1"/>
<name>A0AAW1VQD1_RUBAR</name>
<dbReference type="InterPro" id="IPR001810">
    <property type="entry name" value="F-box_dom"/>
</dbReference>